<reference evidence="1 2" key="1">
    <citation type="submission" date="2016-10" db="EMBL/GenBank/DDBJ databases">
        <title>Rodentibacter gen. nov. and new species.</title>
        <authorList>
            <person name="Christensen H."/>
        </authorList>
    </citation>
    <scope>NUCLEOTIDE SEQUENCE [LARGE SCALE GENOMIC DNA]</scope>
    <source>
        <strain evidence="1 2">CCUG17206</strain>
    </source>
</reference>
<dbReference type="AlphaFoldDB" id="A0A1V3IL41"/>
<name>A0A1V3IL41_9PAST</name>
<dbReference type="InterPro" id="IPR008312">
    <property type="entry name" value="T6SS_TssB1"/>
</dbReference>
<dbReference type="NCBIfam" id="TIGR03358">
    <property type="entry name" value="VI_chp_5"/>
    <property type="match status" value="1"/>
</dbReference>
<dbReference type="STRING" id="1908260.BKK50_08040"/>
<dbReference type="RefSeq" id="WP_077417098.1">
    <property type="nucleotide sequence ID" value="NZ_MLHI01000017.1"/>
</dbReference>
<comment type="caution">
    <text evidence="1">The sequence shown here is derived from an EMBL/GenBank/DDBJ whole genome shotgun (WGS) entry which is preliminary data.</text>
</comment>
<evidence type="ECO:0000313" key="1">
    <source>
        <dbReference type="EMBL" id="OOF41944.1"/>
    </source>
</evidence>
<sequence length="166" mass="18323">MSKKEGSVAPKERINIKYVPATGGEAAEVELPLNLLVVGDMKGKTEDTSIEERSMVSIDKNNFSSVMEEMEIGLNINVPNKLDERAGPDDEINVQLDIKSLQDFSPDNIVKAVPELRKLLELREALTAVKGPLGNVPAFRTRIAELLVDEESRAQLLAELNIIDQK</sequence>
<dbReference type="PIRSF" id="PIRSF028301">
    <property type="entry name" value="UCP028301"/>
    <property type="match status" value="1"/>
</dbReference>
<dbReference type="Pfam" id="PF05591">
    <property type="entry name" value="T6SS_VipA"/>
    <property type="match status" value="1"/>
</dbReference>
<dbReference type="OrthoDB" id="9789942at2"/>
<proteinExistence type="predicted"/>
<accession>A0A1V3IL41</accession>
<dbReference type="EMBL" id="MLHJ01000073">
    <property type="protein sequence ID" value="OOF41944.1"/>
    <property type="molecule type" value="Genomic_DNA"/>
</dbReference>
<dbReference type="Proteomes" id="UP000189433">
    <property type="component" value="Unassembled WGS sequence"/>
</dbReference>
<protein>
    <submittedName>
        <fullName evidence="1">Type VI secretion system-associated protein</fullName>
    </submittedName>
</protein>
<dbReference type="PANTHER" id="PTHR35850:SF2">
    <property type="entry name" value="TYPE VI SECRETION SYSTEM CONTRACTILE SHEATH SMALL SUBUNIT"/>
    <property type="match status" value="1"/>
</dbReference>
<evidence type="ECO:0000313" key="2">
    <source>
        <dbReference type="Proteomes" id="UP000189433"/>
    </source>
</evidence>
<keyword evidence="2" id="KW-1185">Reference proteome</keyword>
<dbReference type="PANTHER" id="PTHR35850">
    <property type="entry name" value="CYTOPLASMIC PROTEIN-RELATED"/>
    <property type="match status" value="1"/>
</dbReference>
<organism evidence="1 2">
    <name type="scientific">Rodentibacter rarus</name>
    <dbReference type="NCBI Taxonomy" id="1908260"/>
    <lineage>
        <taxon>Bacteria</taxon>
        <taxon>Pseudomonadati</taxon>
        <taxon>Pseudomonadota</taxon>
        <taxon>Gammaproteobacteria</taxon>
        <taxon>Pasteurellales</taxon>
        <taxon>Pasteurellaceae</taxon>
        <taxon>Rodentibacter</taxon>
    </lineage>
</organism>
<gene>
    <name evidence="1" type="ORF">BKK50_08040</name>
</gene>